<reference evidence="2 3" key="1">
    <citation type="submission" date="2020-08" db="EMBL/GenBank/DDBJ databases">
        <title>Sequencing the genomes of 1000 actinobacteria strains.</title>
        <authorList>
            <person name="Klenk H.-P."/>
        </authorList>
    </citation>
    <scope>NUCLEOTIDE SEQUENCE [LARGE SCALE GENOMIC DNA]</scope>
    <source>
        <strain evidence="2 3">DSM 45886</strain>
    </source>
</reference>
<dbReference type="GO" id="GO:0032196">
    <property type="term" value="P:transposition"/>
    <property type="evidence" value="ECO:0007669"/>
    <property type="project" value="TreeGrafter"/>
</dbReference>
<keyword evidence="3" id="KW-1185">Reference proteome</keyword>
<evidence type="ECO:0000313" key="3">
    <source>
        <dbReference type="Proteomes" id="UP000578819"/>
    </source>
</evidence>
<dbReference type="InterPro" id="IPR051917">
    <property type="entry name" value="Transposase-Integrase"/>
</dbReference>
<evidence type="ECO:0000259" key="1">
    <source>
        <dbReference type="Pfam" id="PF13936"/>
    </source>
</evidence>
<dbReference type="PANTHER" id="PTHR10948:SF23">
    <property type="entry name" value="TRANSPOSASE INSI FOR INSERTION SEQUENCE ELEMENT IS30A-RELATED"/>
    <property type="match status" value="1"/>
</dbReference>
<dbReference type="EMBL" id="JACHJW010000001">
    <property type="protein sequence ID" value="MBB4956566.1"/>
    <property type="molecule type" value="Genomic_DNA"/>
</dbReference>
<dbReference type="InterPro" id="IPR009057">
    <property type="entry name" value="Homeodomain-like_sf"/>
</dbReference>
<proteinExistence type="predicted"/>
<gene>
    <name evidence="2" type="ORF">FHR38_000299</name>
</gene>
<dbReference type="SUPFAM" id="SSF46689">
    <property type="entry name" value="Homeodomain-like"/>
    <property type="match status" value="1"/>
</dbReference>
<organism evidence="2 3">
    <name type="scientific">Micromonospora polyrhachis</name>
    <dbReference type="NCBI Taxonomy" id="1282883"/>
    <lineage>
        <taxon>Bacteria</taxon>
        <taxon>Bacillati</taxon>
        <taxon>Actinomycetota</taxon>
        <taxon>Actinomycetes</taxon>
        <taxon>Micromonosporales</taxon>
        <taxon>Micromonosporaceae</taxon>
        <taxon>Micromonospora</taxon>
    </lineage>
</organism>
<sequence length="150" mass="16926">MPLFMVAQVAGRYLSFAEREEIALLTGQGLGVRAIARRLGRDPSTISRELRRNAATRGGKLDYRASVAQWKAELLARRPKVAKLVTNERLREYVQERLSGKVRRPDGTAVPGPVAARWKGRNKPRRQGRRWASVWSPQQIFSPVEARLPG</sequence>
<dbReference type="GO" id="GO:0005829">
    <property type="term" value="C:cytosol"/>
    <property type="evidence" value="ECO:0007669"/>
    <property type="project" value="TreeGrafter"/>
</dbReference>
<name>A0A7W7WLW5_9ACTN</name>
<dbReference type="Pfam" id="PF13936">
    <property type="entry name" value="HTH_38"/>
    <property type="match status" value="1"/>
</dbReference>
<dbReference type="InterPro" id="IPR025246">
    <property type="entry name" value="IS30-like_HTH"/>
</dbReference>
<dbReference type="PANTHER" id="PTHR10948">
    <property type="entry name" value="TRANSPOSASE"/>
    <property type="match status" value="1"/>
</dbReference>
<dbReference type="Proteomes" id="UP000578819">
    <property type="component" value="Unassembled WGS sequence"/>
</dbReference>
<protein>
    <submittedName>
        <fullName evidence="2">Transposase-like protein</fullName>
    </submittedName>
</protein>
<dbReference type="AlphaFoldDB" id="A0A7W7WLW5"/>
<dbReference type="Gene3D" id="1.10.10.60">
    <property type="entry name" value="Homeodomain-like"/>
    <property type="match status" value="1"/>
</dbReference>
<accession>A0A7W7WLW5</accession>
<feature type="domain" description="Transposase IS30-like HTH" evidence="1">
    <location>
        <begin position="11"/>
        <end position="53"/>
    </location>
</feature>
<comment type="caution">
    <text evidence="2">The sequence shown here is derived from an EMBL/GenBank/DDBJ whole genome shotgun (WGS) entry which is preliminary data.</text>
</comment>
<dbReference type="GO" id="GO:0004803">
    <property type="term" value="F:transposase activity"/>
    <property type="evidence" value="ECO:0007669"/>
    <property type="project" value="TreeGrafter"/>
</dbReference>
<evidence type="ECO:0000313" key="2">
    <source>
        <dbReference type="EMBL" id="MBB4956566.1"/>
    </source>
</evidence>